<keyword evidence="1" id="KW-1133">Transmembrane helix</keyword>
<organism evidence="2 3">
    <name type="scientific">Pararobbsia alpina</name>
    <dbReference type="NCBI Taxonomy" id="621374"/>
    <lineage>
        <taxon>Bacteria</taxon>
        <taxon>Pseudomonadati</taxon>
        <taxon>Pseudomonadota</taxon>
        <taxon>Betaproteobacteria</taxon>
        <taxon>Burkholderiales</taxon>
        <taxon>Burkholderiaceae</taxon>
        <taxon>Pararobbsia</taxon>
    </lineage>
</organism>
<dbReference type="Proteomes" id="UP000494115">
    <property type="component" value="Unassembled WGS sequence"/>
</dbReference>
<dbReference type="RefSeq" id="WP_175102886.1">
    <property type="nucleotide sequence ID" value="NZ_CADIKM010000001.1"/>
</dbReference>
<name>A0A6S7ATL0_9BURK</name>
<keyword evidence="1" id="KW-0812">Transmembrane</keyword>
<gene>
    <name evidence="2" type="ORF">LMG28138_00352</name>
</gene>
<sequence length="91" mass="10221">MPHKHSHDPDSDSFQDAALEDYRDALRELFPLEDLVRKASRRRRVRRAAAGAVVCAAAGVCTWILDHAHRIEQFHTVVSKHTVTRAHDGAA</sequence>
<keyword evidence="1" id="KW-0472">Membrane</keyword>
<feature type="transmembrane region" description="Helical" evidence="1">
    <location>
        <begin position="48"/>
        <end position="65"/>
    </location>
</feature>
<evidence type="ECO:0000313" key="3">
    <source>
        <dbReference type="Proteomes" id="UP000494115"/>
    </source>
</evidence>
<evidence type="ECO:0000256" key="1">
    <source>
        <dbReference type="SAM" id="Phobius"/>
    </source>
</evidence>
<reference evidence="2 3" key="1">
    <citation type="submission" date="2020-04" db="EMBL/GenBank/DDBJ databases">
        <authorList>
            <person name="De Canck E."/>
        </authorList>
    </citation>
    <scope>NUCLEOTIDE SEQUENCE [LARGE SCALE GENOMIC DNA]</scope>
    <source>
        <strain evidence="2 3">LMG 28138</strain>
    </source>
</reference>
<protein>
    <submittedName>
        <fullName evidence="2">Uncharacterized protein</fullName>
    </submittedName>
</protein>
<keyword evidence="3" id="KW-1185">Reference proteome</keyword>
<accession>A0A6S7ATL0</accession>
<dbReference type="EMBL" id="CADIKM010000001">
    <property type="protein sequence ID" value="CAB3777325.1"/>
    <property type="molecule type" value="Genomic_DNA"/>
</dbReference>
<dbReference type="AlphaFoldDB" id="A0A6S7ATL0"/>
<evidence type="ECO:0000313" key="2">
    <source>
        <dbReference type="EMBL" id="CAB3777325.1"/>
    </source>
</evidence>
<proteinExistence type="predicted"/>